<evidence type="ECO:0000313" key="2">
    <source>
        <dbReference type="Proteomes" id="UP000735302"/>
    </source>
</evidence>
<accession>A0AAV3XZM7</accession>
<proteinExistence type="predicted"/>
<sequence length="124" mass="13553">MKHGAVQTCRFASRLDNRVSNSQGDYRPSAPVLANAARLSDHVWPADTPQSNNITFKAGATALAENANISREDVSCDLLLKCQPCIVYLGDALDLLNKMPGADMPCRLLMVKGAQDIFRDQYSL</sequence>
<evidence type="ECO:0000313" key="1">
    <source>
        <dbReference type="EMBL" id="GFN75427.1"/>
    </source>
</evidence>
<organism evidence="1 2">
    <name type="scientific">Plakobranchus ocellatus</name>
    <dbReference type="NCBI Taxonomy" id="259542"/>
    <lineage>
        <taxon>Eukaryota</taxon>
        <taxon>Metazoa</taxon>
        <taxon>Spiralia</taxon>
        <taxon>Lophotrochozoa</taxon>
        <taxon>Mollusca</taxon>
        <taxon>Gastropoda</taxon>
        <taxon>Heterobranchia</taxon>
        <taxon>Euthyneura</taxon>
        <taxon>Panpulmonata</taxon>
        <taxon>Sacoglossa</taxon>
        <taxon>Placobranchoidea</taxon>
        <taxon>Plakobranchidae</taxon>
        <taxon>Plakobranchus</taxon>
    </lineage>
</organism>
<gene>
    <name evidence="1" type="ORF">PoB_000193300</name>
</gene>
<name>A0AAV3XZM7_9GAST</name>
<dbReference type="EMBL" id="BLXT01000264">
    <property type="protein sequence ID" value="GFN75427.1"/>
    <property type="molecule type" value="Genomic_DNA"/>
</dbReference>
<comment type="caution">
    <text evidence="1">The sequence shown here is derived from an EMBL/GenBank/DDBJ whole genome shotgun (WGS) entry which is preliminary data.</text>
</comment>
<reference evidence="1 2" key="1">
    <citation type="journal article" date="2021" name="Elife">
        <title>Chloroplast acquisition without the gene transfer in kleptoplastic sea slugs, Plakobranchus ocellatus.</title>
        <authorList>
            <person name="Maeda T."/>
            <person name="Takahashi S."/>
            <person name="Yoshida T."/>
            <person name="Shimamura S."/>
            <person name="Takaki Y."/>
            <person name="Nagai Y."/>
            <person name="Toyoda A."/>
            <person name="Suzuki Y."/>
            <person name="Arimoto A."/>
            <person name="Ishii H."/>
            <person name="Satoh N."/>
            <person name="Nishiyama T."/>
            <person name="Hasebe M."/>
            <person name="Maruyama T."/>
            <person name="Minagawa J."/>
            <person name="Obokata J."/>
            <person name="Shigenobu S."/>
        </authorList>
    </citation>
    <scope>NUCLEOTIDE SEQUENCE [LARGE SCALE GENOMIC DNA]</scope>
</reference>
<dbReference type="Proteomes" id="UP000735302">
    <property type="component" value="Unassembled WGS sequence"/>
</dbReference>
<dbReference type="AlphaFoldDB" id="A0AAV3XZM7"/>
<protein>
    <submittedName>
        <fullName evidence="1">Uncharacterized protein</fullName>
    </submittedName>
</protein>
<keyword evidence="2" id="KW-1185">Reference proteome</keyword>